<keyword evidence="2" id="KW-1185">Reference proteome</keyword>
<dbReference type="AlphaFoldDB" id="A0ABD0YUF7"/>
<evidence type="ECO:0000313" key="2">
    <source>
        <dbReference type="Proteomes" id="UP001558652"/>
    </source>
</evidence>
<dbReference type="EMBL" id="JBFDAA010000013">
    <property type="protein sequence ID" value="KAL1122834.1"/>
    <property type="molecule type" value="Genomic_DNA"/>
</dbReference>
<accession>A0ABD0YUF7</accession>
<dbReference type="Proteomes" id="UP001558652">
    <property type="component" value="Unassembled WGS sequence"/>
</dbReference>
<evidence type="ECO:0000313" key="1">
    <source>
        <dbReference type="EMBL" id="KAL1122834.1"/>
    </source>
</evidence>
<proteinExistence type="predicted"/>
<comment type="caution">
    <text evidence="1">The sequence shown here is derived from an EMBL/GenBank/DDBJ whole genome shotgun (WGS) entry which is preliminary data.</text>
</comment>
<organism evidence="1 2">
    <name type="scientific">Ranatra chinensis</name>
    <dbReference type="NCBI Taxonomy" id="642074"/>
    <lineage>
        <taxon>Eukaryota</taxon>
        <taxon>Metazoa</taxon>
        <taxon>Ecdysozoa</taxon>
        <taxon>Arthropoda</taxon>
        <taxon>Hexapoda</taxon>
        <taxon>Insecta</taxon>
        <taxon>Pterygota</taxon>
        <taxon>Neoptera</taxon>
        <taxon>Paraneoptera</taxon>
        <taxon>Hemiptera</taxon>
        <taxon>Heteroptera</taxon>
        <taxon>Panheteroptera</taxon>
        <taxon>Nepomorpha</taxon>
        <taxon>Nepidae</taxon>
        <taxon>Ranatrinae</taxon>
        <taxon>Ranatra</taxon>
    </lineage>
</organism>
<protein>
    <submittedName>
        <fullName evidence="1">Uncharacterized protein</fullName>
    </submittedName>
</protein>
<reference evidence="1 2" key="1">
    <citation type="submission" date="2024-07" db="EMBL/GenBank/DDBJ databases">
        <title>Chromosome-level genome assembly of the water stick insect Ranatra chinensis (Heteroptera: Nepidae).</title>
        <authorList>
            <person name="Liu X."/>
        </authorList>
    </citation>
    <scope>NUCLEOTIDE SEQUENCE [LARGE SCALE GENOMIC DNA]</scope>
    <source>
        <strain evidence="1">Cailab_2021Rc</strain>
        <tissue evidence="1">Muscle</tissue>
    </source>
</reference>
<gene>
    <name evidence="1" type="ORF">AAG570_003160</name>
</gene>
<sequence length="202" mass="22788">MFYQDKKQETTEIDTFWDDFVPVLEPYISIGKFTVLSSLALSSLVRTDSGRPPPSAELDIGARFKKINIGSEFFDPIRFRLIAIFSESARLRNRFGPTNSEQWTTDRGVYTPLLEDQLTPSSVRFLRNPFVDVQPKVVDMVGRGNRDVVKHYGGTGLSSKREGYMNPLGLVDTDSPSFAPRMEVVKMVLKGFRHGERVGMGC</sequence>
<name>A0ABD0YUF7_9HEMI</name>